<evidence type="ECO:0000256" key="1">
    <source>
        <dbReference type="SAM" id="MobiDB-lite"/>
    </source>
</evidence>
<evidence type="ECO:0000313" key="2">
    <source>
        <dbReference type="EMBL" id="VDL75887.1"/>
    </source>
</evidence>
<name>A0A0N4Y7Y6_NIPBR</name>
<proteinExistence type="predicted"/>
<feature type="compositionally biased region" description="Polar residues" evidence="1">
    <location>
        <begin position="130"/>
        <end position="147"/>
    </location>
</feature>
<dbReference type="EMBL" id="UYSL01020715">
    <property type="protein sequence ID" value="VDL75887.1"/>
    <property type="molecule type" value="Genomic_DNA"/>
</dbReference>
<reference evidence="2 3" key="2">
    <citation type="submission" date="2018-11" db="EMBL/GenBank/DDBJ databases">
        <authorList>
            <consortium name="Pathogen Informatics"/>
        </authorList>
    </citation>
    <scope>NUCLEOTIDE SEQUENCE [LARGE SCALE GENOMIC DNA]</scope>
</reference>
<reference evidence="4" key="1">
    <citation type="submission" date="2017-02" db="UniProtKB">
        <authorList>
            <consortium name="WormBaseParasite"/>
        </authorList>
    </citation>
    <scope>IDENTIFICATION</scope>
</reference>
<dbReference type="Proteomes" id="UP000271162">
    <property type="component" value="Unassembled WGS sequence"/>
</dbReference>
<protein>
    <submittedName>
        <fullName evidence="4">Gag-pol polyprotein</fullName>
    </submittedName>
</protein>
<evidence type="ECO:0000313" key="3">
    <source>
        <dbReference type="Proteomes" id="UP000271162"/>
    </source>
</evidence>
<gene>
    <name evidence="2" type="ORF">NBR_LOCUS12298</name>
</gene>
<dbReference type="WBParaSite" id="NBR_0001229701-mRNA-1">
    <property type="protein sequence ID" value="NBR_0001229701-mRNA-1"/>
    <property type="gene ID" value="NBR_0001229701"/>
</dbReference>
<accession>A0A0N4Y7Y6</accession>
<feature type="region of interest" description="Disordered" evidence="1">
    <location>
        <begin position="111"/>
        <end position="147"/>
    </location>
</feature>
<organism evidence="4">
    <name type="scientific">Nippostrongylus brasiliensis</name>
    <name type="common">Rat hookworm</name>
    <dbReference type="NCBI Taxonomy" id="27835"/>
    <lineage>
        <taxon>Eukaryota</taxon>
        <taxon>Metazoa</taxon>
        <taxon>Ecdysozoa</taxon>
        <taxon>Nematoda</taxon>
        <taxon>Chromadorea</taxon>
        <taxon>Rhabditida</taxon>
        <taxon>Rhabditina</taxon>
        <taxon>Rhabditomorpha</taxon>
        <taxon>Strongyloidea</taxon>
        <taxon>Heligmosomidae</taxon>
        <taxon>Nippostrongylus</taxon>
    </lineage>
</organism>
<dbReference type="AlphaFoldDB" id="A0A0N4Y7Y6"/>
<keyword evidence="3" id="KW-1185">Reference proteome</keyword>
<sequence>MEWRGSKEEFVVGSEYICRTFGLSLNQKPVGRQRAMEDERIHIGRGRHFIRKFNDIYSIHRHEMLQIARNREDEAVQMAGRIYVGDTNESSIAPSRRFLGKLSSWRKASEQAVLVDEEPSTTPPLRNDEQSQSPWHRTQMSWKNHQS</sequence>
<evidence type="ECO:0000313" key="4">
    <source>
        <dbReference type="WBParaSite" id="NBR_0001229701-mRNA-1"/>
    </source>
</evidence>